<evidence type="ECO:0000259" key="6">
    <source>
        <dbReference type="PROSITE" id="PS50011"/>
    </source>
</evidence>
<dbReference type="Proteomes" id="UP000007879">
    <property type="component" value="Unassembled WGS sequence"/>
</dbReference>
<dbReference type="GO" id="GO:0005524">
    <property type="term" value="F:ATP binding"/>
    <property type="evidence" value="ECO:0007669"/>
    <property type="project" value="InterPro"/>
</dbReference>
<dbReference type="SUPFAM" id="SSF56112">
    <property type="entry name" value="Protein kinase-like (PK-like)"/>
    <property type="match status" value="1"/>
</dbReference>
<protein>
    <recommendedName>
        <fullName evidence="6">Protein kinase domain-containing protein</fullName>
    </recommendedName>
</protein>
<dbReference type="GO" id="GO:0000776">
    <property type="term" value="C:kinetochore"/>
    <property type="evidence" value="ECO:0007669"/>
    <property type="project" value="UniProtKB-KW"/>
</dbReference>
<feature type="compositionally biased region" description="Polar residues" evidence="5">
    <location>
        <begin position="861"/>
        <end position="880"/>
    </location>
</feature>
<dbReference type="PANTHER" id="PTHR14030:SF4">
    <property type="entry name" value="BUB1 KINASE, ISOFORM A-RELATED"/>
    <property type="match status" value="1"/>
</dbReference>
<dbReference type="PROSITE" id="PS00108">
    <property type="entry name" value="PROTEIN_KINASE_ST"/>
    <property type="match status" value="1"/>
</dbReference>
<dbReference type="GO" id="GO:0007094">
    <property type="term" value="P:mitotic spindle assembly checkpoint signaling"/>
    <property type="evidence" value="ECO:0007669"/>
    <property type="project" value="InterPro"/>
</dbReference>
<dbReference type="PANTHER" id="PTHR14030">
    <property type="entry name" value="MITOTIC CHECKPOINT SERINE/THREONINE-PROTEIN KINASE BUB1"/>
    <property type="match status" value="1"/>
</dbReference>
<dbReference type="AlphaFoldDB" id="A0AAN0J1A6"/>
<dbReference type="InterPro" id="IPR000719">
    <property type="entry name" value="Prot_kinase_dom"/>
</dbReference>
<feature type="region of interest" description="Disordered" evidence="5">
    <location>
        <begin position="670"/>
        <end position="689"/>
    </location>
</feature>
<dbReference type="InterPro" id="IPR015661">
    <property type="entry name" value="Bub1/Mad3"/>
</dbReference>
<feature type="region of interest" description="Disordered" evidence="5">
    <location>
        <begin position="696"/>
        <end position="745"/>
    </location>
</feature>
<feature type="region of interest" description="Disordered" evidence="5">
    <location>
        <begin position="783"/>
        <end position="889"/>
    </location>
</feature>
<dbReference type="RefSeq" id="XP_019850511.1">
    <property type="nucleotide sequence ID" value="XM_019994952.1"/>
</dbReference>
<evidence type="ECO:0000256" key="4">
    <source>
        <dbReference type="ARBA" id="ARBA00023328"/>
    </source>
</evidence>
<feature type="domain" description="Protein kinase" evidence="6">
    <location>
        <begin position="951"/>
        <end position="1229"/>
    </location>
</feature>
<dbReference type="KEGG" id="aqu:105312288"/>
<keyword evidence="4" id="KW-0137">Centromere</keyword>
<name>A0AAN0J1A6_AMPQE</name>
<accession>A0AAN0J1A6</accession>
<dbReference type="GO" id="GO:0004672">
    <property type="term" value="F:protein kinase activity"/>
    <property type="evidence" value="ECO:0007669"/>
    <property type="project" value="InterPro"/>
</dbReference>
<feature type="compositionally biased region" description="Pro residues" evidence="5">
    <location>
        <begin position="792"/>
        <end position="827"/>
    </location>
</feature>
<dbReference type="InterPro" id="IPR008271">
    <property type="entry name" value="Ser/Thr_kinase_AS"/>
</dbReference>
<dbReference type="GeneID" id="105312288"/>
<keyword evidence="3" id="KW-0995">Kinetochore</keyword>
<dbReference type="SMART" id="SM00220">
    <property type="entry name" value="S_TKc"/>
    <property type="match status" value="1"/>
</dbReference>
<evidence type="ECO:0000313" key="8">
    <source>
        <dbReference type="Proteomes" id="UP000007879"/>
    </source>
</evidence>
<keyword evidence="2" id="KW-0158">Chromosome</keyword>
<evidence type="ECO:0000256" key="2">
    <source>
        <dbReference type="ARBA" id="ARBA00022454"/>
    </source>
</evidence>
<feature type="compositionally biased region" description="Polar residues" evidence="5">
    <location>
        <begin position="715"/>
        <end position="724"/>
    </location>
</feature>
<evidence type="ECO:0000256" key="1">
    <source>
        <dbReference type="ARBA" id="ARBA00004629"/>
    </source>
</evidence>
<organism evidence="7 8">
    <name type="scientific">Amphimedon queenslandica</name>
    <name type="common">Sponge</name>
    <dbReference type="NCBI Taxonomy" id="400682"/>
    <lineage>
        <taxon>Eukaryota</taxon>
        <taxon>Metazoa</taxon>
        <taxon>Porifera</taxon>
        <taxon>Demospongiae</taxon>
        <taxon>Heteroscleromorpha</taxon>
        <taxon>Haplosclerida</taxon>
        <taxon>Niphatidae</taxon>
        <taxon>Amphimedon</taxon>
    </lineage>
</organism>
<dbReference type="GO" id="GO:0051754">
    <property type="term" value="P:meiotic sister chromatid cohesion, centromeric"/>
    <property type="evidence" value="ECO:0007669"/>
    <property type="project" value="TreeGrafter"/>
</dbReference>
<dbReference type="PROSITE" id="PS50011">
    <property type="entry name" value="PROTEIN_KINASE_DOM"/>
    <property type="match status" value="1"/>
</dbReference>
<dbReference type="EnsemblMetazoa" id="XM_019994952.1">
    <property type="protein sequence ID" value="XP_019850511.1"/>
    <property type="gene ID" value="LOC105312288"/>
</dbReference>
<evidence type="ECO:0000256" key="3">
    <source>
        <dbReference type="ARBA" id="ARBA00022838"/>
    </source>
</evidence>
<evidence type="ECO:0000313" key="7">
    <source>
        <dbReference type="EnsemblMetazoa" id="XP_019850511.1"/>
    </source>
</evidence>
<reference evidence="7" key="2">
    <citation type="submission" date="2024-06" db="UniProtKB">
        <authorList>
            <consortium name="EnsemblMetazoa"/>
        </authorList>
    </citation>
    <scope>IDENTIFICATION</scope>
</reference>
<dbReference type="GO" id="GO:0032991">
    <property type="term" value="C:protein-containing complex"/>
    <property type="evidence" value="ECO:0007669"/>
    <property type="project" value="UniProtKB-ARBA"/>
</dbReference>
<keyword evidence="8" id="KW-1185">Reference proteome</keyword>
<reference evidence="8" key="1">
    <citation type="journal article" date="2010" name="Nature">
        <title>The Amphimedon queenslandica genome and the evolution of animal complexity.</title>
        <authorList>
            <person name="Srivastava M."/>
            <person name="Simakov O."/>
            <person name="Chapman J."/>
            <person name="Fahey B."/>
            <person name="Gauthier M.E."/>
            <person name="Mitros T."/>
            <person name="Richards G.S."/>
            <person name="Conaco C."/>
            <person name="Dacre M."/>
            <person name="Hellsten U."/>
            <person name="Larroux C."/>
            <person name="Putnam N.H."/>
            <person name="Stanke M."/>
            <person name="Adamska M."/>
            <person name="Darling A."/>
            <person name="Degnan S.M."/>
            <person name="Oakley T.H."/>
            <person name="Plachetzki D.C."/>
            <person name="Zhai Y."/>
            <person name="Adamski M."/>
            <person name="Calcino A."/>
            <person name="Cummins S.F."/>
            <person name="Goodstein D.M."/>
            <person name="Harris C."/>
            <person name="Jackson D.J."/>
            <person name="Leys S.P."/>
            <person name="Shu S."/>
            <person name="Woodcroft B.J."/>
            <person name="Vervoort M."/>
            <person name="Kosik K.S."/>
            <person name="Manning G."/>
            <person name="Degnan B.M."/>
            <person name="Rokhsar D.S."/>
        </authorList>
    </citation>
    <scope>NUCLEOTIDE SEQUENCE [LARGE SCALE GENOMIC DNA]</scope>
</reference>
<sequence length="1246" mass="136907">MAANNQVPSKQLIMYPKHLVYPDGVDAKRDVCLEELRASRTRYCPSPSPDCDMDMTEAYCGNITVNVPVVASMEKGREVLHLMEHKPEKLLVLSKEEPGGNMTRELQEKENLPVSLNQFDFTPSASESYSHQYSYNGASFSMKGALSFSESDSLVSSACQSEEEAKMFKEKTVLKQERHSDQVHQSLQYTHSSESLYANNKLPCPKTKPVSQLSRTLETDIGTSSVPISSIAVSQEGRLDSFSVYNDSQVSINQPAAGQSTRPPLQVLPQEKSLTSFSVYEEASINQPSFKQSVPSARPPLQVLPQDKSLTSFSVYEEASINQPSFKQSAPSARPPLQVLPQDKSLTSFSVYEEASINQPSFKQSAPSARPPLQVLPQDKSLTSFSVYEEASINQPSFKQSAPSARPPLQVLPQDKSLTSFSVYEEASINQPSFKQSAPSARPPLQVLPQDKSLTSFSVYEEASINQPSFKQSAPSARPPLQVLPQDKSLTSFSVYEETSINQPSFKQSAPARPPLQVLPQDKSMGSFSVYEEASINQPSFKQSAPPAKPPLQVLPQDKSLTSFSVYEEASINQPSFKQSAPPARPPLQVLPQDKSVYDEASISHPSQPQTASSNTMPMKVLNCAPSLSSVPLTTSDASSHCLASIEKLSLSQKAPVTISTSLHSHNFPVPSSITNQEQPLPNITNPVSSTHSLPVPFSINNPLPPPLDALPVPQSVTTPPTNEQEAESISPESGTHSHPLVNETIDPSFFIPGYLSDDPTSTPCGGRRVGLAPFDVTAIQSYSPQSSNTKPLPPPPPLPVPSLPPPPPPPPPSQPLPQTDPAPPIMQPYSFRGQHLDPIQEESRSYCSSSSGSTTTCSSKNLSTHSNASRSANISQQSQHNEDEEPPEVQDLRSLGVMNLKRQVNPFTPETIQFMLQSLPITVTPVHRLPKSSPSMTTGHTVTLADGSSCSVIGKLAKGGFASVYNVKMMNGSTKALKIQNPPCLWEVAIIEELHKRLKANDLLKFSQCFMSVDAVHLYTNSSIIAYNYYPHGTLLDLVNTCRTTSKKLTEAVLLYYTTEICQLVEALHCCGIIHADIKPDNIMLRDIRPITDYTSIRGRGVCLLDFGRAIDAQSFPRGTQFVGSCGTDSFQCIQMLNNEPWSWHTDLHCIAGTVHVLLHLDYMEVIKNAMTGEYVPSKSLPRNYDRVLWMKFFTDLLNWSGEGQPDMKALTQPLSRKLSLNVSHLKLNLNYMWTQMERQRGFPK</sequence>
<comment type="subcellular location">
    <subcellularLocation>
        <location evidence="1">Chromosome</location>
        <location evidence="1">Centromere</location>
        <location evidence="1">Kinetochore</location>
    </subcellularLocation>
</comment>
<evidence type="ECO:0000256" key="5">
    <source>
        <dbReference type="SAM" id="MobiDB-lite"/>
    </source>
</evidence>
<proteinExistence type="predicted"/>
<dbReference type="InterPro" id="IPR011009">
    <property type="entry name" value="Kinase-like_dom_sf"/>
</dbReference>
<dbReference type="Pfam" id="PF00069">
    <property type="entry name" value="Pkinase"/>
    <property type="match status" value="1"/>
</dbReference>
<dbReference type="Gene3D" id="1.10.510.10">
    <property type="entry name" value="Transferase(Phosphotransferase) domain 1"/>
    <property type="match status" value="1"/>
</dbReference>
<feature type="compositionally biased region" description="Low complexity" evidence="5">
    <location>
        <begin position="846"/>
        <end position="860"/>
    </location>
</feature>
<dbReference type="GO" id="GO:0005634">
    <property type="term" value="C:nucleus"/>
    <property type="evidence" value="ECO:0007669"/>
    <property type="project" value="TreeGrafter"/>
</dbReference>